<accession>A0ABN9RM01</accession>
<comment type="subcellular location">
    <subcellularLocation>
        <location evidence="3">Plastid</location>
    </subcellularLocation>
</comment>
<feature type="region of interest" description="Disordered" evidence="16">
    <location>
        <begin position="1"/>
        <end position="51"/>
    </location>
</feature>
<evidence type="ECO:0000256" key="14">
    <source>
        <dbReference type="ARBA" id="ARBA00048059"/>
    </source>
</evidence>
<comment type="cofactor">
    <cofactor evidence="1">
        <name>Mg(2+)</name>
        <dbReference type="ChEBI" id="CHEBI:18420"/>
    </cofactor>
</comment>
<dbReference type="InterPro" id="IPR036376">
    <property type="entry name" value="RuBisCO_lsu_C_sf"/>
</dbReference>
<evidence type="ECO:0000256" key="16">
    <source>
        <dbReference type="SAM" id="MobiDB-lite"/>
    </source>
</evidence>
<proteinExistence type="inferred from homology"/>
<keyword evidence="13" id="KW-0120">Carbon dioxide fixation</keyword>
<reference evidence="19" key="1">
    <citation type="submission" date="2023-10" db="EMBL/GenBank/DDBJ databases">
        <authorList>
            <person name="Chen Y."/>
            <person name="Shah S."/>
            <person name="Dougan E. K."/>
            <person name="Thang M."/>
            <person name="Chan C."/>
        </authorList>
    </citation>
    <scope>NUCLEOTIDE SEQUENCE [LARGE SCALE GENOMIC DNA]</scope>
</reference>
<keyword evidence="6" id="KW-0113">Calvin cycle</keyword>
<evidence type="ECO:0000256" key="11">
    <source>
        <dbReference type="ARBA" id="ARBA00023033"/>
    </source>
</evidence>
<comment type="similarity">
    <text evidence="4">Belongs to the RuBisCO large chain family. Type II subfamily.</text>
</comment>
<dbReference type="PANTHER" id="PTHR42704:SF17">
    <property type="entry name" value="RIBULOSE BISPHOSPHATE CARBOXYLASE LARGE CHAIN"/>
    <property type="match status" value="1"/>
</dbReference>
<feature type="region of interest" description="Disordered" evidence="16">
    <location>
        <begin position="790"/>
        <end position="847"/>
    </location>
</feature>
<keyword evidence="10" id="KW-0560">Oxidoreductase</keyword>
<evidence type="ECO:0000256" key="13">
    <source>
        <dbReference type="ARBA" id="ARBA00023300"/>
    </source>
</evidence>
<sequence>MHPRSREGHARGPGGNGPGQAVLRQHYGGRPERDDRACQVHPESDGPDGGELRLFGRRIRGWRHCGDRCAPQLPEAVSALPPRRPRRSDQPADAAWVHRLRAHQAVARHRCQRHPHGHDELRQDGGRCFGQEHRLHAAGRRRRRPVLPPGVGGHEADHPDHLGWHERPAAACVLREPGALERDPDGRRWGFRAQGRAEAGRDLVRPGRGVVEVVEGRHLRRREPVGRCRRVREDARGAQGRVLDVPEGCGPDLPWLEGEARLHGESSVQAASFNWQKKDLAAAFVGASTTRKASSVARRALDQSSRYADLSLTEEDLIKNGQHVLVAYIMKPKAGYDYLATAAHFAAESSTGTNVNVCTTDDFTKTVDALVYYIDPENEEMKIAYPTALFDRNITDGRAMMCSVLTLSIGNNQGMGDVDYGKIYDIYFPPQYLRLFDGPSCCVIDMWRILGRGTVGGGLVVGTIIKPKLGLQPKPFGQACYGFWQGGDFIKNDEPQGNQTFCQMNECIPEVVKAMRAAQEETGQGKLFSANITADDPNEMIARAKYILNQMGPMAENCAFLVDGYVAGGTAVTVARRNFPKQFLHYHRAGHGAVTSPQTQRGYTAFVHTKLSRVIGASGIHTGTMSFGKMEGDASDKNIGFMLQDDVADGPYYRQEWEGMKQTTPIISGGMNALRLPAFFENLGHSNVILTAGGGAFGHKDGPKQGAISCAQGEESWKLWKAGTYGDVSLSDGVVEYAKTHEELKGAFLTFQKDADQIYPGWKEKLGYTGESSVQAASFNWQKKELSCRVRRPGPRGTRQRGPPRLGPVEPLRGPVVDGGGPDQERPARAGGLHHEAQGGLRLPGHRGALRGGVLHRHERERVHH</sequence>
<feature type="compositionally biased region" description="Low complexity" evidence="16">
    <location>
        <begin position="795"/>
        <end position="808"/>
    </location>
</feature>
<evidence type="ECO:0000256" key="6">
    <source>
        <dbReference type="ARBA" id="ARBA00022567"/>
    </source>
</evidence>
<feature type="compositionally biased region" description="Basic and acidic residues" evidence="16">
    <location>
        <begin position="1"/>
        <end position="10"/>
    </location>
</feature>
<organism evidence="19 20">
    <name type="scientific">Prorocentrum cordatum</name>
    <dbReference type="NCBI Taxonomy" id="2364126"/>
    <lineage>
        <taxon>Eukaryota</taxon>
        <taxon>Sar</taxon>
        <taxon>Alveolata</taxon>
        <taxon>Dinophyceae</taxon>
        <taxon>Prorocentrales</taxon>
        <taxon>Prorocentraceae</taxon>
        <taxon>Prorocentrum</taxon>
    </lineage>
</organism>
<dbReference type="SUPFAM" id="SSF51649">
    <property type="entry name" value="RuBisCo, C-terminal domain"/>
    <property type="match status" value="1"/>
</dbReference>
<evidence type="ECO:0000256" key="7">
    <source>
        <dbReference type="ARBA" id="ARBA00022640"/>
    </source>
</evidence>
<feature type="domain" description="Ribulose bisphosphate carboxylase large subunit ferrodoxin-like N-terminal" evidence="18">
    <location>
        <begin position="312"/>
        <end position="432"/>
    </location>
</feature>
<evidence type="ECO:0000256" key="10">
    <source>
        <dbReference type="ARBA" id="ARBA00023002"/>
    </source>
</evidence>
<dbReference type="NCBIfam" id="NF010002">
    <property type="entry name" value="PRK13475.1"/>
    <property type="match status" value="1"/>
</dbReference>
<comment type="function">
    <text evidence="2">RuBisCO catalyzes two reactions: the carboxylation of D-ribulose 1,5-bisphosphate, the primary event in carbon dioxide fixation, as well as the oxidative fragmentation of the pentose substrate. Both reactions occur simultaneously and in competition at the same active site.</text>
</comment>
<dbReference type="Gene3D" id="3.30.70.150">
    <property type="entry name" value="RuBisCO large subunit, N-terminal domain"/>
    <property type="match status" value="1"/>
</dbReference>
<dbReference type="EC" id="4.1.1.39" evidence="5"/>
<comment type="caution">
    <text evidence="19">The sequence shown here is derived from an EMBL/GenBank/DDBJ whole genome shotgun (WGS) entry which is preliminary data.</text>
</comment>
<evidence type="ECO:0000256" key="5">
    <source>
        <dbReference type="ARBA" id="ARBA00012287"/>
    </source>
</evidence>
<gene>
    <name evidence="19" type="ORF">PCOR1329_LOCUS21973</name>
</gene>
<feature type="compositionally biased region" description="Basic and acidic residues" evidence="16">
    <location>
        <begin position="823"/>
        <end position="837"/>
    </location>
</feature>
<evidence type="ECO:0000256" key="2">
    <source>
        <dbReference type="ARBA" id="ARBA00003617"/>
    </source>
</evidence>
<dbReference type="PROSITE" id="PS00157">
    <property type="entry name" value="RUBISCO_LARGE"/>
    <property type="match status" value="1"/>
</dbReference>
<keyword evidence="8" id="KW-0479">Metal-binding</keyword>
<dbReference type="Pfam" id="PF00016">
    <property type="entry name" value="RuBisCO_large"/>
    <property type="match status" value="1"/>
</dbReference>
<dbReference type="CDD" id="cd08211">
    <property type="entry name" value="RuBisCO_large_II"/>
    <property type="match status" value="1"/>
</dbReference>
<dbReference type="SUPFAM" id="SSF54966">
    <property type="entry name" value="RuBisCO, large subunit, small (N-terminal) domain"/>
    <property type="match status" value="1"/>
</dbReference>
<evidence type="ECO:0000259" key="17">
    <source>
        <dbReference type="Pfam" id="PF00016"/>
    </source>
</evidence>
<dbReference type="InterPro" id="IPR000685">
    <property type="entry name" value="RuBisCO_lsu_C"/>
</dbReference>
<dbReference type="InterPro" id="IPR017443">
    <property type="entry name" value="RuBisCO_lsu_fd_N"/>
</dbReference>
<comment type="catalytic activity">
    <reaction evidence="15">
        <text>2 (2R)-3-phosphoglycerate + 2 H(+) = D-ribulose 1,5-bisphosphate + CO2 + H2O</text>
        <dbReference type="Rhea" id="RHEA:23124"/>
        <dbReference type="ChEBI" id="CHEBI:15377"/>
        <dbReference type="ChEBI" id="CHEBI:15378"/>
        <dbReference type="ChEBI" id="CHEBI:16526"/>
        <dbReference type="ChEBI" id="CHEBI:57870"/>
        <dbReference type="ChEBI" id="CHEBI:58272"/>
        <dbReference type="EC" id="4.1.1.39"/>
    </reaction>
</comment>
<keyword evidence="11" id="KW-0503">Monooxygenase</keyword>
<keyword evidence="20" id="KW-1185">Reference proteome</keyword>
<dbReference type="InterPro" id="IPR033966">
    <property type="entry name" value="RuBisCO"/>
</dbReference>
<dbReference type="InterPro" id="IPR020871">
    <property type="entry name" value="RuBisCO_lsuII"/>
</dbReference>
<evidence type="ECO:0000256" key="12">
    <source>
        <dbReference type="ARBA" id="ARBA00023239"/>
    </source>
</evidence>
<dbReference type="InterPro" id="IPR036422">
    <property type="entry name" value="RuBisCO_lsu_N_sf"/>
</dbReference>
<dbReference type="Proteomes" id="UP001189429">
    <property type="component" value="Unassembled WGS sequence"/>
</dbReference>
<evidence type="ECO:0000256" key="9">
    <source>
        <dbReference type="ARBA" id="ARBA00022842"/>
    </source>
</evidence>
<name>A0ABN9RM01_9DINO</name>
<dbReference type="InterPro" id="IPR020878">
    <property type="entry name" value="RuBisCo_large_chain_AS"/>
</dbReference>
<evidence type="ECO:0000313" key="20">
    <source>
        <dbReference type="Proteomes" id="UP001189429"/>
    </source>
</evidence>
<comment type="catalytic activity">
    <reaction evidence="14">
        <text>D-ribulose 1,5-bisphosphate + O2 = 2-phosphoglycolate + (2R)-3-phosphoglycerate + 2 H(+)</text>
        <dbReference type="Rhea" id="RHEA:36631"/>
        <dbReference type="ChEBI" id="CHEBI:15378"/>
        <dbReference type="ChEBI" id="CHEBI:15379"/>
        <dbReference type="ChEBI" id="CHEBI:57870"/>
        <dbReference type="ChEBI" id="CHEBI:58033"/>
        <dbReference type="ChEBI" id="CHEBI:58272"/>
    </reaction>
</comment>
<evidence type="ECO:0000256" key="4">
    <source>
        <dbReference type="ARBA" id="ARBA00005475"/>
    </source>
</evidence>
<keyword evidence="7" id="KW-0934">Plastid</keyword>
<evidence type="ECO:0000259" key="18">
    <source>
        <dbReference type="Pfam" id="PF02788"/>
    </source>
</evidence>
<evidence type="ECO:0000313" key="19">
    <source>
        <dbReference type="EMBL" id="CAK0820195.1"/>
    </source>
</evidence>
<dbReference type="Gene3D" id="3.20.20.110">
    <property type="entry name" value="Ribulose bisphosphate carboxylase, large subunit, C-terminal domain"/>
    <property type="match status" value="1"/>
</dbReference>
<evidence type="ECO:0000256" key="1">
    <source>
        <dbReference type="ARBA" id="ARBA00001946"/>
    </source>
</evidence>
<keyword evidence="9" id="KW-0460">Magnesium</keyword>
<evidence type="ECO:0000256" key="8">
    <source>
        <dbReference type="ARBA" id="ARBA00022723"/>
    </source>
</evidence>
<dbReference type="PANTHER" id="PTHR42704">
    <property type="entry name" value="RIBULOSE BISPHOSPHATE CARBOXYLASE"/>
    <property type="match status" value="1"/>
</dbReference>
<evidence type="ECO:0000256" key="15">
    <source>
        <dbReference type="ARBA" id="ARBA00049469"/>
    </source>
</evidence>
<dbReference type="EMBL" id="CAUYUJ010007290">
    <property type="protein sequence ID" value="CAK0820195.1"/>
    <property type="molecule type" value="Genomic_DNA"/>
</dbReference>
<feature type="domain" description="Ribulose bisphosphate carboxylase large subunit C-terminal" evidence="17">
    <location>
        <begin position="445"/>
        <end position="750"/>
    </location>
</feature>
<keyword evidence="12" id="KW-0456">Lyase</keyword>
<protein>
    <recommendedName>
        <fullName evidence="5">ribulose-bisphosphate carboxylase</fullName>
        <ecNumber evidence="5">4.1.1.39</ecNumber>
    </recommendedName>
</protein>
<evidence type="ECO:0000256" key="3">
    <source>
        <dbReference type="ARBA" id="ARBA00004474"/>
    </source>
</evidence>
<feature type="compositionally biased region" description="Basic and acidic residues" evidence="16">
    <location>
        <begin position="29"/>
        <end position="44"/>
    </location>
</feature>
<dbReference type="Pfam" id="PF02788">
    <property type="entry name" value="RuBisCO_large_N"/>
    <property type="match status" value="1"/>
</dbReference>